<dbReference type="Proteomes" id="UP000231436">
    <property type="component" value="Unassembled WGS sequence"/>
</dbReference>
<proteinExistence type="predicted"/>
<dbReference type="CDD" id="cd10447">
    <property type="entry name" value="GIY-YIG_unchar_2"/>
    <property type="match status" value="1"/>
</dbReference>
<reference evidence="3" key="1">
    <citation type="submission" date="2017-09" db="EMBL/GenBank/DDBJ databases">
        <title>Depth-based differentiation of microbial function through sediment-hosted aquifers and enrichment of novel symbionts in the deep terrestrial subsurface.</title>
        <authorList>
            <person name="Probst A.J."/>
            <person name="Ladd B."/>
            <person name="Jarett J.K."/>
            <person name="Geller-Mcgrath D.E."/>
            <person name="Sieber C.M.K."/>
            <person name="Emerson J.B."/>
            <person name="Anantharaman K."/>
            <person name="Thomas B.C."/>
            <person name="Malmstrom R."/>
            <person name="Stieglmeier M."/>
            <person name="Klingl A."/>
            <person name="Woyke T."/>
            <person name="Ryan C.M."/>
            <person name="Banfield J.F."/>
        </authorList>
    </citation>
    <scope>NUCLEOTIDE SEQUENCE [LARGE SCALE GENOMIC DNA]</scope>
</reference>
<name>A0A2M8LGL8_9BACT</name>
<feature type="domain" description="GIY-YIG" evidence="1">
    <location>
        <begin position="51"/>
        <end position="86"/>
    </location>
</feature>
<dbReference type="InterPro" id="IPR000305">
    <property type="entry name" value="GIY-YIG_endonuc"/>
</dbReference>
<dbReference type="EMBL" id="PFEU01000017">
    <property type="protein sequence ID" value="PJE76601.1"/>
    <property type="molecule type" value="Genomic_DNA"/>
</dbReference>
<accession>A0A2M8LGL8</accession>
<dbReference type="AlphaFoldDB" id="A0A2M8LGL8"/>
<evidence type="ECO:0000313" key="3">
    <source>
        <dbReference type="Proteomes" id="UP000231436"/>
    </source>
</evidence>
<sequence>MRPKTITIHLPNGEPAGIKIAELTYQLIRAYVIPRELLNEAKNHDELSKPALYLLLSKDGEQAYVGKSRDFLARMRTHDADLSKDYWDLAIAFVTKDSSLETGDVGYLESIAVARVQEAKRTKLHNRIAPTMDNLHEFRISMVEGFFEDVCLISATLGFPIFDVLKEEEIRESEIWYCKTNKTDARGVFDGGSFTVLAGSSIDVHHAESLERDFPGVIQQRKEIFASQGAEKDGVTILSSNVSFKSPNQAGVFAAGRTVNAWTTWKNEEGKTMDEVLR</sequence>
<evidence type="ECO:0000313" key="2">
    <source>
        <dbReference type="EMBL" id="PJE76601.1"/>
    </source>
</evidence>
<gene>
    <name evidence="2" type="ORF">COV05_03390</name>
</gene>
<evidence type="ECO:0000259" key="1">
    <source>
        <dbReference type="Pfam" id="PF01541"/>
    </source>
</evidence>
<organism evidence="2 3">
    <name type="scientific">Candidatus Uhrbacteria bacterium CG10_big_fil_rev_8_21_14_0_10_48_16</name>
    <dbReference type="NCBI Taxonomy" id="1975038"/>
    <lineage>
        <taxon>Bacteria</taxon>
        <taxon>Candidatus Uhriibacteriota</taxon>
    </lineage>
</organism>
<protein>
    <recommendedName>
        <fullName evidence="1">GIY-YIG domain-containing protein</fullName>
    </recommendedName>
</protein>
<comment type="caution">
    <text evidence="2">The sequence shown here is derived from an EMBL/GenBank/DDBJ whole genome shotgun (WGS) entry which is preliminary data.</text>
</comment>
<dbReference type="Pfam" id="PF01541">
    <property type="entry name" value="GIY-YIG"/>
    <property type="match status" value="1"/>
</dbReference>